<proteinExistence type="predicted"/>
<dbReference type="InParanoid" id="A0A136ISY3"/>
<sequence>MGVVGLLLEAAAVEGDGQDDVVSDSDDRWNNLGSEAEWALLQAVSKAPQAFFEALVQKMVAYGVRVHEWKG</sequence>
<accession>A0A136ISY3</accession>
<dbReference type="Proteomes" id="UP000070501">
    <property type="component" value="Unassembled WGS sequence"/>
</dbReference>
<gene>
    <name evidence="1" type="ORF">Micbo1qcDRAFT_167096</name>
</gene>
<feature type="non-terminal residue" evidence="1">
    <location>
        <position position="71"/>
    </location>
</feature>
<protein>
    <submittedName>
        <fullName evidence="1">Uncharacterized protein</fullName>
    </submittedName>
</protein>
<keyword evidence="2" id="KW-1185">Reference proteome</keyword>
<reference evidence="2" key="1">
    <citation type="submission" date="2016-02" db="EMBL/GenBank/DDBJ databases">
        <title>Draft genome sequence of Microdochium bolleyi, a fungal endophyte of beachgrass.</title>
        <authorList>
            <consortium name="DOE Joint Genome Institute"/>
            <person name="David A.S."/>
            <person name="May G."/>
            <person name="Haridas S."/>
            <person name="Lim J."/>
            <person name="Wang M."/>
            <person name="Labutti K."/>
            <person name="Lipzen A."/>
            <person name="Barry K."/>
            <person name="Grigoriev I.V."/>
        </authorList>
    </citation>
    <scope>NUCLEOTIDE SEQUENCE [LARGE SCALE GENOMIC DNA]</scope>
    <source>
        <strain evidence="2">J235TASD1</strain>
    </source>
</reference>
<dbReference type="EMBL" id="KQ964260">
    <property type="protein sequence ID" value="KXJ87985.1"/>
    <property type="molecule type" value="Genomic_DNA"/>
</dbReference>
<evidence type="ECO:0000313" key="1">
    <source>
        <dbReference type="EMBL" id="KXJ87985.1"/>
    </source>
</evidence>
<name>A0A136ISY3_9PEZI</name>
<dbReference type="AlphaFoldDB" id="A0A136ISY3"/>
<organism evidence="1 2">
    <name type="scientific">Microdochium bolleyi</name>
    <dbReference type="NCBI Taxonomy" id="196109"/>
    <lineage>
        <taxon>Eukaryota</taxon>
        <taxon>Fungi</taxon>
        <taxon>Dikarya</taxon>
        <taxon>Ascomycota</taxon>
        <taxon>Pezizomycotina</taxon>
        <taxon>Sordariomycetes</taxon>
        <taxon>Xylariomycetidae</taxon>
        <taxon>Xylariales</taxon>
        <taxon>Microdochiaceae</taxon>
        <taxon>Microdochium</taxon>
    </lineage>
</organism>
<evidence type="ECO:0000313" key="2">
    <source>
        <dbReference type="Proteomes" id="UP000070501"/>
    </source>
</evidence>